<accession>W4FC21</accession>
<protein>
    <submittedName>
        <fullName evidence="1">Uncharacterized protein</fullName>
    </submittedName>
</protein>
<dbReference type="VEuPathDB" id="FungiDB:H257_18721"/>
<sequence length="66" mass="7306">MQVIRAHQAQERAHLLGDIKQRPIRVSWSNRKGSDEMLVAAFCEYGEMGLSTSTRATPGIAYACPT</sequence>
<name>W4FC21_APHAT</name>
<gene>
    <name evidence="1" type="ORF">H257_18721</name>
</gene>
<evidence type="ECO:0000313" key="1">
    <source>
        <dbReference type="EMBL" id="ETV64366.1"/>
    </source>
</evidence>
<reference evidence="1" key="1">
    <citation type="submission" date="2013-12" db="EMBL/GenBank/DDBJ databases">
        <title>The Genome Sequence of Aphanomyces astaci APO3.</title>
        <authorList>
            <consortium name="The Broad Institute Genomics Platform"/>
            <person name="Russ C."/>
            <person name="Tyler B."/>
            <person name="van West P."/>
            <person name="Dieguez-Uribeondo J."/>
            <person name="Young S.K."/>
            <person name="Zeng Q."/>
            <person name="Gargeya S."/>
            <person name="Fitzgerald M."/>
            <person name="Abouelleil A."/>
            <person name="Alvarado L."/>
            <person name="Chapman S.B."/>
            <person name="Gainer-Dewar J."/>
            <person name="Goldberg J."/>
            <person name="Griggs A."/>
            <person name="Gujja S."/>
            <person name="Hansen M."/>
            <person name="Howarth C."/>
            <person name="Imamovic A."/>
            <person name="Ireland A."/>
            <person name="Larimer J."/>
            <person name="McCowan C."/>
            <person name="Murphy C."/>
            <person name="Pearson M."/>
            <person name="Poon T.W."/>
            <person name="Priest M."/>
            <person name="Roberts A."/>
            <person name="Saif S."/>
            <person name="Shea T."/>
            <person name="Sykes S."/>
            <person name="Wortman J."/>
            <person name="Nusbaum C."/>
            <person name="Birren B."/>
        </authorList>
    </citation>
    <scope>NUCLEOTIDE SEQUENCE [LARGE SCALE GENOMIC DNA]</scope>
    <source>
        <strain evidence="1">APO3</strain>
    </source>
</reference>
<dbReference type="AlphaFoldDB" id="W4FC21"/>
<organism evidence="1">
    <name type="scientific">Aphanomyces astaci</name>
    <name type="common">Crayfish plague agent</name>
    <dbReference type="NCBI Taxonomy" id="112090"/>
    <lineage>
        <taxon>Eukaryota</taxon>
        <taxon>Sar</taxon>
        <taxon>Stramenopiles</taxon>
        <taxon>Oomycota</taxon>
        <taxon>Saprolegniomycetes</taxon>
        <taxon>Saprolegniales</taxon>
        <taxon>Verrucalvaceae</taxon>
        <taxon>Aphanomyces</taxon>
    </lineage>
</organism>
<dbReference type="RefSeq" id="XP_009846150.1">
    <property type="nucleotide sequence ID" value="XM_009847848.1"/>
</dbReference>
<dbReference type="GeneID" id="20820717"/>
<dbReference type="EMBL" id="KI913319">
    <property type="protein sequence ID" value="ETV64366.1"/>
    <property type="molecule type" value="Genomic_DNA"/>
</dbReference>
<proteinExistence type="predicted"/>